<reference evidence="1 2" key="1">
    <citation type="submission" date="2018-09" db="EMBL/GenBank/DDBJ databases">
        <title>Phylogeny of the Shewanellaceae, and recommendation for two new genera, Pseudoshewanella and Parashewanella.</title>
        <authorList>
            <person name="Wang G."/>
        </authorList>
    </citation>
    <scope>NUCLEOTIDE SEQUENCE [LARGE SCALE GENOMIC DNA]</scope>
    <source>
        <strain evidence="1 2">C51</strain>
    </source>
</reference>
<proteinExistence type="predicted"/>
<protein>
    <submittedName>
        <fullName evidence="1">Uncharacterized protein</fullName>
    </submittedName>
</protein>
<dbReference type="Proteomes" id="UP000281474">
    <property type="component" value="Unassembled WGS sequence"/>
</dbReference>
<dbReference type="AlphaFoldDB" id="A0A3L8PSB2"/>
<dbReference type="RefSeq" id="WP_121840437.1">
    <property type="nucleotide sequence ID" value="NZ_ML014834.1"/>
</dbReference>
<comment type="caution">
    <text evidence="1">The sequence shown here is derived from an EMBL/GenBank/DDBJ whole genome shotgun (WGS) entry which is preliminary data.</text>
</comment>
<evidence type="ECO:0000313" key="2">
    <source>
        <dbReference type="Proteomes" id="UP000281474"/>
    </source>
</evidence>
<dbReference type="EMBL" id="QZEI01000085">
    <property type="protein sequence ID" value="RLV58256.1"/>
    <property type="molecule type" value="Genomic_DNA"/>
</dbReference>
<organism evidence="1 2">
    <name type="scientific">Parashewanella curva</name>
    <dbReference type="NCBI Taxonomy" id="2338552"/>
    <lineage>
        <taxon>Bacteria</taxon>
        <taxon>Pseudomonadati</taxon>
        <taxon>Pseudomonadota</taxon>
        <taxon>Gammaproteobacteria</taxon>
        <taxon>Alteromonadales</taxon>
        <taxon>Shewanellaceae</taxon>
        <taxon>Parashewanella</taxon>
    </lineage>
</organism>
<gene>
    <name evidence="1" type="ORF">D5018_18300</name>
</gene>
<dbReference type="OrthoDB" id="6101842at2"/>
<accession>A0A3L8PSB2</accession>
<name>A0A3L8PSB2_9GAMM</name>
<evidence type="ECO:0000313" key="1">
    <source>
        <dbReference type="EMBL" id="RLV58256.1"/>
    </source>
</evidence>
<keyword evidence="2" id="KW-1185">Reference proteome</keyword>
<sequence length="172" mass="19521">MYQPFSLSRDAQSGQQMLQSWCTIYPKMANYLDALISQFPFIESSITQLSNFVGAYSKINDYPIFDICMCKGILCATHYLKSAHIELELFESGVTAAASSCLKGIYIEDKFGFEWKAMDGIPLTTWLERKPERLKQLNSGTLMIANKACDHTCEQLQQLLFSKMFFSSNFVG</sequence>